<evidence type="ECO:0000256" key="7">
    <source>
        <dbReference type="ARBA" id="ARBA00044271"/>
    </source>
</evidence>
<evidence type="ECO:0000256" key="12">
    <source>
        <dbReference type="SAM" id="MobiDB-lite"/>
    </source>
</evidence>
<evidence type="ECO:0000256" key="4">
    <source>
        <dbReference type="ARBA" id="ARBA00044050"/>
    </source>
</evidence>
<evidence type="ECO:0000256" key="9">
    <source>
        <dbReference type="ARBA" id="ARBA00045650"/>
    </source>
</evidence>
<comment type="catalytic activity">
    <reaction evidence="10">
        <text>3-hydroxypropanoate + NADP(+) = 3-oxopropanoate + NADPH + H(+)</text>
        <dbReference type="Rhea" id="RHEA:26438"/>
        <dbReference type="ChEBI" id="CHEBI:15378"/>
        <dbReference type="ChEBI" id="CHEBI:16510"/>
        <dbReference type="ChEBI" id="CHEBI:33190"/>
        <dbReference type="ChEBI" id="CHEBI:57783"/>
        <dbReference type="ChEBI" id="CHEBI:58349"/>
        <dbReference type="EC" id="1.1.1.298"/>
    </reaction>
</comment>
<organism evidence="13 14">
    <name type="scientific">Planomonospora corallina</name>
    <dbReference type="NCBI Taxonomy" id="1806052"/>
    <lineage>
        <taxon>Bacteria</taxon>
        <taxon>Bacillati</taxon>
        <taxon>Actinomycetota</taxon>
        <taxon>Actinomycetes</taxon>
        <taxon>Streptosporangiales</taxon>
        <taxon>Streptosporangiaceae</taxon>
        <taxon>Planomonospora</taxon>
    </lineage>
</organism>
<dbReference type="Gene3D" id="3.40.50.720">
    <property type="entry name" value="NAD(P)-binding Rossmann-like Domain"/>
    <property type="match status" value="1"/>
</dbReference>
<dbReference type="Pfam" id="PF00106">
    <property type="entry name" value="adh_short"/>
    <property type="match status" value="1"/>
</dbReference>
<keyword evidence="2 13" id="KW-0560">Oxidoreductase</keyword>
<dbReference type="PANTHER" id="PTHR43086:SF3">
    <property type="entry name" value="NADP-DEPENDENT 3-HYDROXY ACID DEHYDROGENASE YDFG"/>
    <property type="match status" value="1"/>
</dbReference>
<feature type="region of interest" description="Disordered" evidence="12">
    <location>
        <begin position="257"/>
        <end position="304"/>
    </location>
</feature>
<comment type="catalytic activity">
    <reaction evidence="3">
        <text>L-allo-threonine + NADP(+) = aminoacetone + CO2 + NADPH</text>
        <dbReference type="Rhea" id="RHEA:43524"/>
        <dbReference type="ChEBI" id="CHEBI:16526"/>
        <dbReference type="ChEBI" id="CHEBI:57783"/>
        <dbReference type="ChEBI" id="CHEBI:58320"/>
        <dbReference type="ChEBI" id="CHEBI:58349"/>
        <dbReference type="ChEBI" id="CHEBI:58585"/>
        <dbReference type="EC" id="1.1.1.381"/>
    </reaction>
</comment>
<keyword evidence="14" id="KW-1185">Reference proteome</keyword>
<comment type="similarity">
    <text evidence="1 11">Belongs to the short-chain dehydrogenases/reductases (SDR) family.</text>
</comment>
<evidence type="ECO:0000256" key="2">
    <source>
        <dbReference type="ARBA" id="ARBA00023002"/>
    </source>
</evidence>
<dbReference type="EC" id="1.1.1.381" evidence="5"/>
<dbReference type="GO" id="GO:0016491">
    <property type="term" value="F:oxidoreductase activity"/>
    <property type="evidence" value="ECO:0007669"/>
    <property type="project" value="UniProtKB-KW"/>
</dbReference>
<evidence type="ECO:0000313" key="13">
    <source>
        <dbReference type="EMBL" id="MFC4059097.1"/>
    </source>
</evidence>
<reference evidence="14" key="1">
    <citation type="journal article" date="2019" name="Int. J. Syst. Evol. Microbiol.">
        <title>The Global Catalogue of Microorganisms (GCM) 10K type strain sequencing project: providing services to taxonomists for standard genome sequencing and annotation.</title>
        <authorList>
            <consortium name="The Broad Institute Genomics Platform"/>
            <consortium name="The Broad Institute Genome Sequencing Center for Infectious Disease"/>
            <person name="Wu L."/>
            <person name="Ma J."/>
        </authorList>
    </citation>
    <scope>NUCLEOTIDE SEQUENCE [LARGE SCALE GENOMIC DNA]</scope>
    <source>
        <strain evidence="14">TBRC 4489</strain>
    </source>
</reference>
<evidence type="ECO:0000313" key="14">
    <source>
        <dbReference type="Proteomes" id="UP001595850"/>
    </source>
</evidence>
<name>A0ABV8I7W2_9ACTN</name>
<comment type="caution">
    <text evidence="13">The sequence shown here is derived from an EMBL/GenBank/DDBJ whole genome shotgun (WGS) entry which is preliminary data.</text>
</comment>
<dbReference type="RefSeq" id="WP_377287414.1">
    <property type="nucleotide sequence ID" value="NZ_JBHSBM010000016.1"/>
</dbReference>
<dbReference type="PROSITE" id="PS00061">
    <property type="entry name" value="ADH_SHORT"/>
    <property type="match status" value="1"/>
</dbReference>
<dbReference type="SUPFAM" id="SSF51735">
    <property type="entry name" value="NAD(P)-binding Rossmann-fold domains"/>
    <property type="match status" value="1"/>
</dbReference>
<protein>
    <recommendedName>
        <fullName evidence="6">NADP-dependent 3-hydroxy acid dehydrogenase YdfG</fullName>
        <ecNumber evidence="4">1.1.1.298</ecNumber>
        <ecNumber evidence="5">1.1.1.381</ecNumber>
    </recommendedName>
    <alternativeName>
        <fullName evidence="8">L-allo-threonine dehydrogenase</fullName>
    </alternativeName>
    <alternativeName>
        <fullName evidence="7">Malonic semialdehyde reductase</fullName>
    </alternativeName>
</protein>
<dbReference type="PANTHER" id="PTHR43086">
    <property type="entry name" value="VERY-LONG-CHAIN 3-OXOOACYL-COA REDUCTASE"/>
    <property type="match status" value="1"/>
</dbReference>
<dbReference type="InterPro" id="IPR020904">
    <property type="entry name" value="Sc_DH/Rdtase_CS"/>
</dbReference>
<evidence type="ECO:0000256" key="11">
    <source>
        <dbReference type="RuleBase" id="RU000363"/>
    </source>
</evidence>
<sequence length="328" mass="35337">MHDTALITGASSGLGAEFAAQLAAQGHDVILVARSGDRLAALAQRLTAEHGVRTHVLAQDLAEPDAARRIADQLTTRGLNVDLLVNNAGFGTCGRFEEIPAARDHDQLMVNVVALVDLTHEVLPGMLERGRGAIVNVASNAAFQPSPYFAVYGAAKTFVLNFGLALRQEYRRRGIRVLTLCPGPVETAFFDTIGTRNAAVTGSMTTPEPVVRAALRALERDRGYVAPGFSNALTAHLTPRRPRTLVAAIAERITRKVLTPPGHRPLDRGGARRMNSSAPPPSAPDSGIAMVRPWPAPPRRDQPVTETVQVLWQLEAETPLSRPLTFQR</sequence>
<dbReference type="Proteomes" id="UP001595850">
    <property type="component" value="Unassembled WGS sequence"/>
</dbReference>
<evidence type="ECO:0000256" key="5">
    <source>
        <dbReference type="ARBA" id="ARBA00044059"/>
    </source>
</evidence>
<evidence type="ECO:0000256" key="10">
    <source>
        <dbReference type="ARBA" id="ARBA00047274"/>
    </source>
</evidence>
<proteinExistence type="inferred from homology"/>
<dbReference type="PRINTS" id="PR00080">
    <property type="entry name" value="SDRFAMILY"/>
</dbReference>
<evidence type="ECO:0000256" key="6">
    <source>
        <dbReference type="ARBA" id="ARBA00044065"/>
    </source>
</evidence>
<dbReference type="PRINTS" id="PR00081">
    <property type="entry name" value="GDHRDH"/>
</dbReference>
<accession>A0ABV8I7W2</accession>
<dbReference type="EC" id="1.1.1.298" evidence="4"/>
<dbReference type="InterPro" id="IPR002347">
    <property type="entry name" value="SDR_fam"/>
</dbReference>
<evidence type="ECO:0000256" key="3">
    <source>
        <dbReference type="ARBA" id="ARBA00043812"/>
    </source>
</evidence>
<evidence type="ECO:0000256" key="8">
    <source>
        <dbReference type="ARBA" id="ARBA00044349"/>
    </source>
</evidence>
<dbReference type="InterPro" id="IPR036291">
    <property type="entry name" value="NAD(P)-bd_dom_sf"/>
</dbReference>
<evidence type="ECO:0000256" key="1">
    <source>
        <dbReference type="ARBA" id="ARBA00006484"/>
    </source>
</evidence>
<gene>
    <name evidence="13" type="ORF">ACFOWE_12370</name>
</gene>
<comment type="function">
    <text evidence="9">NADP-dependent dehydrogenase with broad substrate specificity acting on 3-hydroxy acids. Catalyzes the NADP-dependent oxidation of L-allo-threonine to L-2-amino-3-keto-butyrate, which is spontaneously decarboxylated into aminoacetone. Also acts on D-threonine, L-serine, D-serine, D-3-hydroxyisobutyrate, L-3-hydroxyisobutyrate, D-glycerate and L-glycerate. Able to catalyze the reduction of the malonic semialdehyde to 3-hydroxypropionic acid. YdfG is apparently supplementing RutE, the presumed malonic semialdehyde reductase involved in pyrimidine degradation since both are able to detoxify malonic semialdehyde.</text>
</comment>
<dbReference type="EMBL" id="JBHSBM010000016">
    <property type="protein sequence ID" value="MFC4059097.1"/>
    <property type="molecule type" value="Genomic_DNA"/>
</dbReference>